<dbReference type="RefSeq" id="WP_179486634.1">
    <property type="nucleotide sequence ID" value="NZ_JACCCW010000001.1"/>
</dbReference>
<name>A0A7Y9PDG4_9BACT</name>
<dbReference type="Proteomes" id="UP000589520">
    <property type="component" value="Unassembled WGS sequence"/>
</dbReference>
<proteinExistence type="predicted"/>
<dbReference type="AlphaFoldDB" id="A0A7Y9PDG4"/>
<comment type="caution">
    <text evidence="1">The sequence shown here is derived from an EMBL/GenBank/DDBJ whole genome shotgun (WGS) entry which is preliminary data.</text>
</comment>
<dbReference type="PANTHER" id="PTHR32432">
    <property type="entry name" value="CELL DIVISION PROTEIN FTSA-RELATED"/>
    <property type="match status" value="1"/>
</dbReference>
<organism evidence="1 2">
    <name type="scientific">Granulicella arctica</name>
    <dbReference type="NCBI Taxonomy" id="940613"/>
    <lineage>
        <taxon>Bacteria</taxon>
        <taxon>Pseudomonadati</taxon>
        <taxon>Acidobacteriota</taxon>
        <taxon>Terriglobia</taxon>
        <taxon>Terriglobales</taxon>
        <taxon>Acidobacteriaceae</taxon>
        <taxon>Granulicella</taxon>
    </lineage>
</organism>
<dbReference type="EMBL" id="JACCCW010000001">
    <property type="protein sequence ID" value="NYF77777.1"/>
    <property type="molecule type" value="Genomic_DNA"/>
</dbReference>
<keyword evidence="2" id="KW-1185">Reference proteome</keyword>
<accession>A0A7Y9PDG4</accession>
<dbReference type="SUPFAM" id="SSF53067">
    <property type="entry name" value="Actin-like ATPase domain"/>
    <property type="match status" value="1"/>
</dbReference>
<protein>
    <submittedName>
        <fullName evidence="1">Type IV pilus assembly protein PilM</fullName>
    </submittedName>
</protein>
<dbReference type="InterPro" id="IPR050696">
    <property type="entry name" value="FtsA/MreB"/>
</dbReference>
<gene>
    <name evidence="1" type="ORF">HDF17_000064</name>
</gene>
<evidence type="ECO:0000313" key="2">
    <source>
        <dbReference type="Proteomes" id="UP000589520"/>
    </source>
</evidence>
<reference evidence="1 2" key="1">
    <citation type="submission" date="2020-07" db="EMBL/GenBank/DDBJ databases">
        <title>Genomic Encyclopedia of Type Strains, Phase IV (KMG-V): Genome sequencing to study the core and pangenomes of soil and plant-associated prokaryotes.</title>
        <authorList>
            <person name="Whitman W."/>
        </authorList>
    </citation>
    <scope>NUCLEOTIDE SEQUENCE [LARGE SCALE GENOMIC DNA]</scope>
    <source>
        <strain evidence="1 2">X4EP2</strain>
    </source>
</reference>
<dbReference type="PANTHER" id="PTHR32432:SF3">
    <property type="entry name" value="ETHANOLAMINE UTILIZATION PROTEIN EUTJ"/>
    <property type="match status" value="1"/>
</dbReference>
<sequence length="368" mass="38770">MEFLPKTLGTRPRLAVEIRAEGIVAARAEDSAALLVAISRSPLHEGALAPGLKPGNIVDRSAIVTGIRKVLDAVADKSKGGQVTLIVPDAAVRVLLLDFDSLPSKTVEALPVVRFRLKKLLPFESEDAAVSYQIMSTSKNLVRVVAVAMPREVLSEYEATVREAGFEPGAVLPSTLATVAGLDVSDTATLVVNAGPKGVTTAIVQGGVLLLHRSVDMTTEEPYVEPEVSLPLVDRESSIEEWSRQEPVAIGVTAQAAAAREAMMAEPSAVLEGVREELRELARTSGSREVTQAVSVAAAYFEDTLGLPPGIILSAGPTGADRLGSMLRDADFGGPELRVRELVETEMVAAPATVSRAWLGGVRGALKS</sequence>
<dbReference type="Gene3D" id="3.30.420.40">
    <property type="match status" value="2"/>
</dbReference>
<evidence type="ECO:0000313" key="1">
    <source>
        <dbReference type="EMBL" id="NYF77777.1"/>
    </source>
</evidence>
<dbReference type="Gene3D" id="3.30.1490.300">
    <property type="match status" value="1"/>
</dbReference>
<dbReference type="InterPro" id="IPR043129">
    <property type="entry name" value="ATPase_NBD"/>
</dbReference>